<accession>V6H9P1</accession>
<sequence>MDPKAFKEICDQFERKRQEEIFALQSEMLIESVYTKKGGIAAHVRAYSKKVIDIFFR</sequence>
<proteinExistence type="predicted"/>
<dbReference type="Proteomes" id="UP000018719">
    <property type="component" value="Unassembled WGS sequence"/>
</dbReference>
<comment type="caution">
    <text evidence="1">The sequence shown here is derived from an EMBL/GenBank/DDBJ whole genome shotgun (WGS) entry which is preliminary data.</text>
</comment>
<reference evidence="1 2" key="1">
    <citation type="submission" date="2013-05" db="EMBL/GenBank/DDBJ databases">
        <authorList>
            <person name="Harkins D.M."/>
            <person name="Durkin A.S."/>
            <person name="Brinkac L.M."/>
            <person name="Haft D.H."/>
            <person name="Selengut J.D."/>
            <person name="Sanka R."/>
            <person name="DePew J."/>
            <person name="Purushe J."/>
            <person name="Hartskeerl R.A."/>
            <person name="Ahmed A."/>
            <person name="van der Linden H."/>
            <person name="Goris M.G.A."/>
            <person name="Vinetz J.M."/>
            <person name="Sutton G.G."/>
            <person name="Nierman W.C."/>
            <person name="Fouts D.E."/>
        </authorList>
    </citation>
    <scope>NUCLEOTIDE SEQUENCE [LARGE SCALE GENOMIC DNA]</scope>
    <source>
        <strain evidence="1 2">10</strain>
    </source>
</reference>
<organism evidence="1 2">
    <name type="scientific">Leptospira inadai serovar Lyme str. 10</name>
    <dbReference type="NCBI Taxonomy" id="1049790"/>
    <lineage>
        <taxon>Bacteria</taxon>
        <taxon>Pseudomonadati</taxon>
        <taxon>Spirochaetota</taxon>
        <taxon>Spirochaetia</taxon>
        <taxon>Leptospirales</taxon>
        <taxon>Leptospiraceae</taxon>
        <taxon>Leptospira</taxon>
    </lineage>
</organism>
<dbReference type="STRING" id="1049790.LEP1GSC047_0250"/>
<dbReference type="AlphaFoldDB" id="V6H9P1"/>
<name>V6H9P1_9LEPT</name>
<evidence type="ECO:0000313" key="1">
    <source>
        <dbReference type="EMBL" id="EQA35747.1"/>
    </source>
</evidence>
<gene>
    <name evidence="1" type="ORF">LEP1GSC047_0250</name>
</gene>
<dbReference type="EMBL" id="AHMM02000024">
    <property type="protein sequence ID" value="EQA35747.1"/>
    <property type="molecule type" value="Genomic_DNA"/>
</dbReference>
<evidence type="ECO:0000313" key="2">
    <source>
        <dbReference type="Proteomes" id="UP000018719"/>
    </source>
</evidence>
<protein>
    <submittedName>
        <fullName evidence="1">Uncharacterized protein</fullName>
    </submittedName>
</protein>